<dbReference type="OrthoDB" id="8017485at2759"/>
<gene>
    <name evidence="1" type="ORF">EVAR_70050_1</name>
</gene>
<proteinExistence type="predicted"/>
<accession>A0A4C1SR59</accession>
<dbReference type="EMBL" id="BGZK01007408">
    <property type="protein sequence ID" value="GBP03817.1"/>
    <property type="molecule type" value="Genomic_DNA"/>
</dbReference>
<evidence type="ECO:0000313" key="1">
    <source>
        <dbReference type="EMBL" id="GBP03817.1"/>
    </source>
</evidence>
<dbReference type="Proteomes" id="UP000299102">
    <property type="component" value="Unassembled WGS sequence"/>
</dbReference>
<dbReference type="AlphaFoldDB" id="A0A4C1SR59"/>
<keyword evidence="2" id="KW-1185">Reference proteome</keyword>
<reference evidence="1 2" key="1">
    <citation type="journal article" date="2019" name="Commun. Biol.">
        <title>The bagworm genome reveals a unique fibroin gene that provides high tensile strength.</title>
        <authorList>
            <person name="Kono N."/>
            <person name="Nakamura H."/>
            <person name="Ohtoshi R."/>
            <person name="Tomita M."/>
            <person name="Numata K."/>
            <person name="Arakawa K."/>
        </authorList>
    </citation>
    <scope>NUCLEOTIDE SEQUENCE [LARGE SCALE GENOMIC DNA]</scope>
</reference>
<name>A0A4C1SR59_EUMVA</name>
<protein>
    <submittedName>
        <fullName evidence="1">Uncharacterized protein</fullName>
    </submittedName>
</protein>
<evidence type="ECO:0000313" key="2">
    <source>
        <dbReference type="Proteomes" id="UP000299102"/>
    </source>
</evidence>
<comment type="caution">
    <text evidence="1">The sequence shown here is derived from an EMBL/GenBank/DDBJ whole genome shotgun (WGS) entry which is preliminary data.</text>
</comment>
<sequence length="67" mass="8012">MAEAGLDNKTLDNYEVWKYKNEAVAQKEKVWDVIEGNIPEVLDYKWYEPLEVRDERDLTMAMVENKF</sequence>
<organism evidence="1 2">
    <name type="scientific">Eumeta variegata</name>
    <name type="common">Bagworm moth</name>
    <name type="synonym">Eumeta japonica</name>
    <dbReference type="NCBI Taxonomy" id="151549"/>
    <lineage>
        <taxon>Eukaryota</taxon>
        <taxon>Metazoa</taxon>
        <taxon>Ecdysozoa</taxon>
        <taxon>Arthropoda</taxon>
        <taxon>Hexapoda</taxon>
        <taxon>Insecta</taxon>
        <taxon>Pterygota</taxon>
        <taxon>Neoptera</taxon>
        <taxon>Endopterygota</taxon>
        <taxon>Lepidoptera</taxon>
        <taxon>Glossata</taxon>
        <taxon>Ditrysia</taxon>
        <taxon>Tineoidea</taxon>
        <taxon>Psychidae</taxon>
        <taxon>Oiketicinae</taxon>
        <taxon>Eumeta</taxon>
    </lineage>
</organism>